<evidence type="ECO:0000313" key="1">
    <source>
        <dbReference type="EMBL" id="MBC5630403.1"/>
    </source>
</evidence>
<evidence type="ECO:0000313" key="2">
    <source>
        <dbReference type="Proteomes" id="UP000596929"/>
    </source>
</evidence>
<reference evidence="1 2" key="1">
    <citation type="submission" date="2020-08" db="EMBL/GenBank/DDBJ databases">
        <title>Genome public.</title>
        <authorList>
            <person name="Liu C."/>
            <person name="Sun Q."/>
        </authorList>
    </citation>
    <scope>NUCLEOTIDE SEQUENCE [LARGE SCALE GENOMIC DNA]</scope>
    <source>
        <strain evidence="1 2">NSJ-6</strain>
    </source>
</reference>
<keyword evidence="2" id="KW-1185">Reference proteome</keyword>
<dbReference type="EMBL" id="JACOOO010000038">
    <property type="protein sequence ID" value="MBC5630403.1"/>
    <property type="molecule type" value="Genomic_DNA"/>
</dbReference>
<evidence type="ECO:0008006" key="3">
    <source>
        <dbReference type="Google" id="ProtNLM"/>
    </source>
</evidence>
<proteinExistence type="predicted"/>
<dbReference type="Proteomes" id="UP000596929">
    <property type="component" value="Unassembled WGS sequence"/>
</dbReference>
<sequence length="267" mass="30457">MKKNLKSKIALILFAIAFVIGGVLLITNSIEEEAKVVSNDLKVDNPDNKDENSELDKSLSNTTIFSRYDKVIEDNSIYTKDLEARNNAIAEEYARGVKLFKSFANENSLNLTFIEPIGDRISRFEGGVPEVVTLLEKLHKLGAETVHYFTNEEGLNIDLSIGNRDAILYETMENIGVTYTEISYKASIENIDSDFKFETSKLNEFRNMITDDDSLRYDLVQQYISKAVLGDYSDGAVYLNKIDEDIYETIIVDRKNCYYKLVYNPRL</sequence>
<protein>
    <recommendedName>
        <fullName evidence="3">Lipoprotein</fullName>
    </recommendedName>
</protein>
<organism evidence="1 2">
    <name type="scientific">Clostridium hominis</name>
    <dbReference type="NCBI Taxonomy" id="2763036"/>
    <lineage>
        <taxon>Bacteria</taxon>
        <taxon>Bacillati</taxon>
        <taxon>Bacillota</taxon>
        <taxon>Clostridia</taxon>
        <taxon>Eubacteriales</taxon>
        <taxon>Clostridiaceae</taxon>
        <taxon>Clostridium</taxon>
    </lineage>
</organism>
<accession>A0ABR7DGC6</accession>
<name>A0ABR7DGC6_9CLOT</name>
<gene>
    <name evidence="1" type="ORF">H8S20_16205</name>
</gene>
<comment type="caution">
    <text evidence="1">The sequence shown here is derived from an EMBL/GenBank/DDBJ whole genome shotgun (WGS) entry which is preliminary data.</text>
</comment>
<dbReference type="RefSeq" id="WP_186860747.1">
    <property type="nucleotide sequence ID" value="NZ_JACOOO010000038.1"/>
</dbReference>